<name>A0A0D0WRM6_9ACTN</name>
<dbReference type="GO" id="GO:0005737">
    <property type="term" value="C:cytoplasm"/>
    <property type="evidence" value="ECO:0007669"/>
    <property type="project" value="TreeGrafter"/>
</dbReference>
<dbReference type="PROSITE" id="PS00455">
    <property type="entry name" value="AMP_BINDING"/>
    <property type="match status" value="1"/>
</dbReference>
<evidence type="ECO:0000259" key="4">
    <source>
        <dbReference type="PROSITE" id="PS50075"/>
    </source>
</evidence>
<dbReference type="InterPro" id="IPR023213">
    <property type="entry name" value="CAT-like_dom_sf"/>
</dbReference>
<dbReference type="InterPro" id="IPR036736">
    <property type="entry name" value="ACP-like_sf"/>
</dbReference>
<feature type="domain" description="Carrier" evidence="4">
    <location>
        <begin position="971"/>
        <end position="1045"/>
    </location>
</feature>
<dbReference type="InterPro" id="IPR020845">
    <property type="entry name" value="AMP-binding_CS"/>
</dbReference>
<dbReference type="InterPro" id="IPR009081">
    <property type="entry name" value="PP-bd_ACP"/>
</dbReference>
<dbReference type="GO" id="GO:0043041">
    <property type="term" value="P:amino acid activation for nonribosomal peptide biosynthetic process"/>
    <property type="evidence" value="ECO:0007669"/>
    <property type="project" value="TreeGrafter"/>
</dbReference>
<evidence type="ECO:0000313" key="6">
    <source>
        <dbReference type="Proteomes" id="UP000032254"/>
    </source>
</evidence>
<dbReference type="GO" id="GO:0044550">
    <property type="term" value="P:secondary metabolite biosynthetic process"/>
    <property type="evidence" value="ECO:0007669"/>
    <property type="project" value="TreeGrafter"/>
</dbReference>
<protein>
    <recommendedName>
        <fullName evidence="4">Carrier domain-containing protein</fullName>
    </recommendedName>
</protein>
<dbReference type="SUPFAM" id="SSF56801">
    <property type="entry name" value="Acetyl-CoA synthetase-like"/>
    <property type="match status" value="1"/>
</dbReference>
<evidence type="ECO:0000256" key="1">
    <source>
        <dbReference type="ARBA" id="ARBA00001957"/>
    </source>
</evidence>
<dbReference type="SUPFAM" id="SSF47336">
    <property type="entry name" value="ACP-like"/>
    <property type="match status" value="1"/>
</dbReference>
<dbReference type="Gene3D" id="3.40.50.980">
    <property type="match status" value="2"/>
</dbReference>
<keyword evidence="2" id="KW-0596">Phosphopantetheine</keyword>
<accession>A0A0D0WRM6</accession>
<dbReference type="NCBIfam" id="TIGR01733">
    <property type="entry name" value="AA-adenyl-dom"/>
    <property type="match status" value="1"/>
</dbReference>
<dbReference type="PANTHER" id="PTHR45527:SF1">
    <property type="entry name" value="FATTY ACID SYNTHASE"/>
    <property type="match status" value="1"/>
</dbReference>
<evidence type="ECO:0000313" key="5">
    <source>
        <dbReference type="EMBL" id="KIR61374.1"/>
    </source>
</evidence>
<reference evidence="5 6" key="1">
    <citation type="submission" date="2015-01" db="EMBL/GenBank/DDBJ databases">
        <title>Sequencing and annotation of Micromonospora carbonacea strain JXNU-1 genome.</title>
        <authorList>
            <person name="Long Z."/>
            <person name="Huang Y."/>
            <person name="Jiang Y."/>
        </authorList>
    </citation>
    <scope>NUCLEOTIDE SEQUENCE [LARGE SCALE GENOMIC DNA]</scope>
    <source>
        <strain evidence="5 6">JXNU-1</strain>
    </source>
</reference>
<comment type="caution">
    <text evidence="5">The sequence shown here is derived from an EMBL/GenBank/DDBJ whole genome shotgun (WGS) entry which is preliminary data.</text>
</comment>
<dbReference type="Pfam" id="PF00550">
    <property type="entry name" value="PP-binding"/>
    <property type="match status" value="1"/>
</dbReference>
<dbReference type="SUPFAM" id="SSF52777">
    <property type="entry name" value="CoA-dependent acyltransferases"/>
    <property type="match status" value="2"/>
</dbReference>
<dbReference type="InterPro" id="IPR020806">
    <property type="entry name" value="PKS_PP-bd"/>
</dbReference>
<dbReference type="GO" id="GO:0008610">
    <property type="term" value="P:lipid biosynthetic process"/>
    <property type="evidence" value="ECO:0007669"/>
    <property type="project" value="UniProtKB-ARBA"/>
</dbReference>
<dbReference type="CDD" id="cd19531">
    <property type="entry name" value="LCL_NRPS-like"/>
    <property type="match status" value="1"/>
</dbReference>
<comment type="cofactor">
    <cofactor evidence="1">
        <name>pantetheine 4'-phosphate</name>
        <dbReference type="ChEBI" id="CHEBI:47942"/>
    </cofactor>
</comment>
<dbReference type="Gene3D" id="3.30.300.30">
    <property type="match status" value="1"/>
</dbReference>
<dbReference type="GeneID" id="301307732"/>
<dbReference type="GO" id="GO:0003824">
    <property type="term" value="F:catalytic activity"/>
    <property type="evidence" value="ECO:0007669"/>
    <property type="project" value="InterPro"/>
</dbReference>
<dbReference type="AlphaFoldDB" id="A0A0D0WRM6"/>
<keyword evidence="3" id="KW-0597">Phosphoprotein</keyword>
<dbReference type="InterPro" id="IPR025110">
    <property type="entry name" value="AMP-bd_C"/>
</dbReference>
<organism evidence="5 6">
    <name type="scientific">Micromonospora haikouensis</name>
    <dbReference type="NCBI Taxonomy" id="686309"/>
    <lineage>
        <taxon>Bacteria</taxon>
        <taxon>Bacillati</taxon>
        <taxon>Actinomycetota</taxon>
        <taxon>Actinomycetes</taxon>
        <taxon>Micromonosporales</taxon>
        <taxon>Micromonosporaceae</taxon>
        <taxon>Micromonospora</taxon>
    </lineage>
</organism>
<dbReference type="Pfam" id="PF00501">
    <property type="entry name" value="AMP-binding"/>
    <property type="match status" value="1"/>
</dbReference>
<dbReference type="InterPro" id="IPR010071">
    <property type="entry name" value="AA_adenyl_dom"/>
</dbReference>
<dbReference type="Gene3D" id="3.30.559.30">
    <property type="entry name" value="Nonribosomal peptide synthetase, condensation domain"/>
    <property type="match status" value="1"/>
</dbReference>
<dbReference type="OrthoDB" id="2472181at2"/>
<dbReference type="RefSeq" id="WP_043968263.1">
    <property type="nucleotide sequence ID" value="NZ_JXSX01000003.1"/>
</dbReference>
<dbReference type="GO" id="GO:0031177">
    <property type="term" value="F:phosphopantetheine binding"/>
    <property type="evidence" value="ECO:0007669"/>
    <property type="project" value="InterPro"/>
</dbReference>
<proteinExistence type="predicted"/>
<dbReference type="Proteomes" id="UP000032254">
    <property type="component" value="Unassembled WGS sequence"/>
</dbReference>
<evidence type="ECO:0000256" key="3">
    <source>
        <dbReference type="ARBA" id="ARBA00022553"/>
    </source>
</evidence>
<dbReference type="Pfam" id="PF00668">
    <property type="entry name" value="Condensation"/>
    <property type="match status" value="1"/>
</dbReference>
<dbReference type="PATRIC" id="fig|47853.6.peg.5731"/>
<dbReference type="PROSITE" id="PS50075">
    <property type="entry name" value="CARRIER"/>
    <property type="match status" value="1"/>
</dbReference>
<dbReference type="InterPro" id="IPR000873">
    <property type="entry name" value="AMP-dep_synth/lig_dom"/>
</dbReference>
<evidence type="ECO:0000256" key="2">
    <source>
        <dbReference type="ARBA" id="ARBA00022450"/>
    </source>
</evidence>
<dbReference type="Gene3D" id="2.30.38.10">
    <property type="entry name" value="Luciferase, Domain 3"/>
    <property type="match status" value="1"/>
</dbReference>
<dbReference type="InterPro" id="IPR001242">
    <property type="entry name" value="Condensation_dom"/>
</dbReference>
<dbReference type="CDD" id="cd05930">
    <property type="entry name" value="A_NRPS"/>
    <property type="match status" value="1"/>
</dbReference>
<dbReference type="SMART" id="SM00823">
    <property type="entry name" value="PKS_PP"/>
    <property type="match status" value="1"/>
</dbReference>
<dbReference type="EMBL" id="JXSX01000003">
    <property type="protein sequence ID" value="KIR61374.1"/>
    <property type="molecule type" value="Genomic_DNA"/>
</dbReference>
<sequence>MVRTGRASFAQERLYFLNQLQPGNPAYVVAFGVHLHGTLHPEALRAALLRVTARHEALRTTFALVDGVLVQLVADSPQAEIEIEAGEWADRDTQEGFLRTLVAEQARRAFALDEGPVLRAYLRSWGPDEHTLAVLVHHIACDGWSVGLLLRDLAAEYNAALAGADGAGHAEPAESYLAYAQRQRADWERDGSGLDFWRTTLRDVPQLALLTDFPRPSVLGNRGAVLRRPVDAGLVDRLTAWAREHGATLFAVTLAAYAAVLSRYARQDEVVIGVPVANRMDEAEERLVGCLVNTLPIRLDLADRPRFAELVDRARRASMAAFANQDVPFEEIVRATVGERQLSHAPLFQTSLTVQNFPFAFPEFDGVKLTEVDVEVDVTKFDVGLTLDVSTDAPFLRAEYSTELFTEETVATLLRHYLTFLRAIVDEPDAEPSMVDAAEHRLLVEEVNPPLTAEPIGYPSVLRRFDEHVARTPDAVAVRHRDATVTYAELDRWAGRIAAGLADLGIGHGDRVGLLLGRSPAVIAAIVGVWRLGAVYVPLDPEYPRQRLDLITASAGLRIMLAEPGTAGTAGALTADRGIRLADPHTLDGAAEVPRAYPAGDDPAYVIYTSGSTGVPKGVLVGHGGLDALNTPTPGGLDVSADDVWLAASSFSFDASVWEMWGALTTGGRLVVADQADLVDRERLAALVHREAVTAVFQTPGALYRLLPPYLRQLGGGWSRLRYVVLGGEALSWARLTQLVGGAPQLDTVFVNMYGITEGTIHCTIFAAPTAELARVREGTIGVPLPSARCYVLDERLRPTGVDVPGELYCGGVLVAHGYVNNPELTAARFLPDPYGRGAMYKTGDVVKWGTDGNMIYLGRNDTQVQLRGYRVELAEVESAFLSHPAVRSCAVAAEDDQLVAFVVGGTGPDTERELRGHVRQTLPAYMVPARILTVEAIPLTAHGKVDTARLLAETRAARTAAAPAPAADRAAGTDLQERVRACWSEVLGRSDVGLHDNFFDLGGHSFALIALQQRLADEGLEVSVTDLFRAGTVAGCAARLREAAPVLADARVAQRHQGRALLAGRRRGAGGGRG</sequence>
<gene>
    <name evidence="5" type="ORF">TK50_27335</name>
</gene>
<dbReference type="Gene3D" id="3.30.559.10">
    <property type="entry name" value="Chloramphenicol acetyltransferase-like domain"/>
    <property type="match status" value="1"/>
</dbReference>
<dbReference type="Pfam" id="PF13193">
    <property type="entry name" value="AMP-binding_C"/>
    <property type="match status" value="1"/>
</dbReference>
<dbReference type="Gene3D" id="1.10.1200.10">
    <property type="entry name" value="ACP-like"/>
    <property type="match status" value="1"/>
</dbReference>
<keyword evidence="6" id="KW-1185">Reference proteome</keyword>
<dbReference type="PANTHER" id="PTHR45527">
    <property type="entry name" value="NONRIBOSOMAL PEPTIDE SYNTHETASE"/>
    <property type="match status" value="1"/>
</dbReference>
<dbReference type="InterPro" id="IPR045851">
    <property type="entry name" value="AMP-bd_C_sf"/>
</dbReference>